<dbReference type="GO" id="GO:0008800">
    <property type="term" value="F:beta-lactamase activity"/>
    <property type="evidence" value="ECO:0007669"/>
    <property type="project" value="UniProtKB-EC"/>
</dbReference>
<evidence type="ECO:0000256" key="6">
    <source>
        <dbReference type="RuleBase" id="RU361140"/>
    </source>
</evidence>
<evidence type="ECO:0000256" key="5">
    <source>
        <dbReference type="ARBA" id="ARBA00023251"/>
    </source>
</evidence>
<keyword evidence="5 6" id="KW-0046">Antibiotic resistance</keyword>
<evidence type="ECO:0000313" key="10">
    <source>
        <dbReference type="Proteomes" id="UP000823486"/>
    </source>
</evidence>
<reference evidence="9 10" key="1">
    <citation type="submission" date="2021-01" db="EMBL/GenBank/DDBJ databases">
        <title>Genomic Encyclopedia of Type Strains, Phase IV (KMG-IV): sequencing the most valuable type-strain genomes for metagenomic binning, comparative biology and taxonomic classification.</title>
        <authorList>
            <person name="Goeker M."/>
        </authorList>
    </citation>
    <scope>NUCLEOTIDE SEQUENCE [LARGE SCALE GENOMIC DNA]</scope>
    <source>
        <strain evidence="9 10">DSM 105482</strain>
    </source>
</reference>
<feature type="chain" id="PRO_5047052888" description="Beta-lactamase" evidence="7">
    <location>
        <begin position="29"/>
        <end position="276"/>
    </location>
</feature>
<name>A0ABS2QNS5_9BACI</name>
<evidence type="ECO:0000256" key="3">
    <source>
        <dbReference type="ARBA" id="ARBA00022729"/>
    </source>
</evidence>
<feature type="domain" description="Penicillin-binding protein transpeptidase" evidence="8">
    <location>
        <begin position="65"/>
        <end position="259"/>
    </location>
</feature>
<dbReference type="Gene3D" id="3.40.710.10">
    <property type="entry name" value="DD-peptidase/beta-lactamase superfamily"/>
    <property type="match status" value="1"/>
</dbReference>
<dbReference type="EMBL" id="JAFBFI010000039">
    <property type="protein sequence ID" value="MBM7694822.1"/>
    <property type="molecule type" value="Genomic_DNA"/>
</dbReference>
<evidence type="ECO:0000256" key="1">
    <source>
        <dbReference type="ARBA" id="ARBA00007898"/>
    </source>
</evidence>
<keyword evidence="10" id="KW-1185">Reference proteome</keyword>
<dbReference type="InterPro" id="IPR012338">
    <property type="entry name" value="Beta-lactam/transpept-like"/>
</dbReference>
<evidence type="ECO:0000259" key="8">
    <source>
        <dbReference type="Pfam" id="PF00905"/>
    </source>
</evidence>
<dbReference type="NCBIfam" id="NF012161">
    <property type="entry name" value="bla_class_D_main"/>
    <property type="match status" value="1"/>
</dbReference>
<dbReference type="Pfam" id="PF00905">
    <property type="entry name" value="Transpeptidase"/>
    <property type="match status" value="1"/>
</dbReference>
<evidence type="ECO:0000256" key="4">
    <source>
        <dbReference type="ARBA" id="ARBA00022801"/>
    </source>
</evidence>
<protein>
    <recommendedName>
        <fullName evidence="2 6">Beta-lactamase</fullName>
        <ecNumber evidence="2 6">3.5.2.6</ecNumber>
    </recommendedName>
</protein>
<feature type="signal peptide" evidence="7">
    <location>
        <begin position="1"/>
        <end position="28"/>
    </location>
</feature>
<sequence>MEMYNFKRGSRFCNLAVFFMLSIMLVFACLVTAADAKGLKTKKLNIEDLFNGKDGTMVLKNLKNDHIYIYNNERSKKMVTPESTFKVPNALIGLETSAVRDEYEVKRWDGVRREFENWNRDHSLASAMRESAIWFYQDMARDIGEIKMKKYINLMAYGNGNITGGIDIFWLNSTLKISALEQVDFMEHLIEEELPFKEKNQKTVKRMMIQEEKDDYTLHGKTGTRLSDMGLGWYVGFIESNKETWVFALNLSGTGTEAKNITLQVLKQMDIIKEHP</sequence>
<organism evidence="9 10">
    <name type="scientific">Peribacillus deserti</name>
    <dbReference type="NCBI Taxonomy" id="673318"/>
    <lineage>
        <taxon>Bacteria</taxon>
        <taxon>Bacillati</taxon>
        <taxon>Bacillota</taxon>
        <taxon>Bacilli</taxon>
        <taxon>Bacillales</taxon>
        <taxon>Bacillaceae</taxon>
        <taxon>Peribacillus</taxon>
    </lineage>
</organism>
<gene>
    <name evidence="9" type="ORF">JOC77_004301</name>
</gene>
<proteinExistence type="inferred from homology"/>
<evidence type="ECO:0000256" key="7">
    <source>
        <dbReference type="SAM" id="SignalP"/>
    </source>
</evidence>
<keyword evidence="3 7" id="KW-0732">Signal</keyword>
<dbReference type="PROSITE" id="PS51257">
    <property type="entry name" value="PROKAR_LIPOPROTEIN"/>
    <property type="match status" value="1"/>
</dbReference>
<keyword evidence="4 6" id="KW-0378">Hydrolase</keyword>
<dbReference type="EC" id="3.5.2.6" evidence="2 6"/>
<evidence type="ECO:0000313" key="9">
    <source>
        <dbReference type="EMBL" id="MBM7694822.1"/>
    </source>
</evidence>
<comment type="caution">
    <text evidence="9">The sequence shown here is derived from an EMBL/GenBank/DDBJ whole genome shotgun (WGS) entry which is preliminary data.</text>
</comment>
<dbReference type="InterPro" id="IPR001460">
    <property type="entry name" value="PCN-bd_Tpept"/>
</dbReference>
<dbReference type="PROSITE" id="PS00337">
    <property type="entry name" value="BETA_LACTAMASE_D"/>
    <property type="match status" value="1"/>
</dbReference>
<comment type="similarity">
    <text evidence="1 6">Belongs to the class-D beta-lactamase family.</text>
</comment>
<evidence type="ECO:0000256" key="2">
    <source>
        <dbReference type="ARBA" id="ARBA00012865"/>
    </source>
</evidence>
<comment type="catalytic activity">
    <reaction evidence="6">
        <text>a beta-lactam + H2O = a substituted beta-amino acid</text>
        <dbReference type="Rhea" id="RHEA:20401"/>
        <dbReference type="ChEBI" id="CHEBI:15377"/>
        <dbReference type="ChEBI" id="CHEBI:35627"/>
        <dbReference type="ChEBI" id="CHEBI:140347"/>
        <dbReference type="EC" id="3.5.2.6"/>
    </reaction>
</comment>
<accession>A0ABS2QNS5</accession>
<dbReference type="Proteomes" id="UP000823486">
    <property type="component" value="Unassembled WGS sequence"/>
</dbReference>
<dbReference type="InterPro" id="IPR002137">
    <property type="entry name" value="Beta-lactam_class-D_AS"/>
</dbReference>
<dbReference type="SUPFAM" id="SSF56601">
    <property type="entry name" value="beta-lactamase/transpeptidase-like"/>
    <property type="match status" value="1"/>
</dbReference>